<accession>A0A0F9QC99</accession>
<comment type="caution">
    <text evidence="3">The sequence shown here is derived from an EMBL/GenBank/DDBJ whole genome shotgun (WGS) entry which is preliminary data.</text>
</comment>
<dbReference type="EMBL" id="LAZR01001637">
    <property type="protein sequence ID" value="KKN41615.1"/>
    <property type="molecule type" value="Genomic_DNA"/>
</dbReference>
<feature type="domain" description="Phage tail tape measure protein" evidence="2">
    <location>
        <begin position="99"/>
        <end position="297"/>
    </location>
</feature>
<evidence type="ECO:0000256" key="1">
    <source>
        <dbReference type="ARBA" id="ARBA00022612"/>
    </source>
</evidence>
<keyword evidence="1" id="KW-1188">Viral release from host cell</keyword>
<evidence type="ECO:0000259" key="2">
    <source>
        <dbReference type="Pfam" id="PF10145"/>
    </source>
</evidence>
<dbReference type="NCBIfam" id="TIGR01760">
    <property type="entry name" value="tape_meas_TP901"/>
    <property type="match status" value="1"/>
</dbReference>
<dbReference type="PANTHER" id="PTHR37813">
    <property type="entry name" value="FELS-2 PROPHAGE PROTEIN"/>
    <property type="match status" value="1"/>
</dbReference>
<protein>
    <recommendedName>
        <fullName evidence="2">Phage tail tape measure protein domain-containing protein</fullName>
    </recommendedName>
</protein>
<dbReference type="PANTHER" id="PTHR37813:SF1">
    <property type="entry name" value="FELS-2 PROPHAGE PROTEIN"/>
    <property type="match status" value="1"/>
</dbReference>
<proteinExistence type="predicted"/>
<organism evidence="3">
    <name type="scientific">marine sediment metagenome</name>
    <dbReference type="NCBI Taxonomy" id="412755"/>
    <lineage>
        <taxon>unclassified sequences</taxon>
        <taxon>metagenomes</taxon>
        <taxon>ecological metagenomes</taxon>
    </lineage>
</organism>
<gene>
    <name evidence="3" type="ORF">LCGC14_0721480</name>
</gene>
<reference evidence="3" key="1">
    <citation type="journal article" date="2015" name="Nature">
        <title>Complex archaea that bridge the gap between prokaryotes and eukaryotes.</title>
        <authorList>
            <person name="Spang A."/>
            <person name="Saw J.H."/>
            <person name="Jorgensen S.L."/>
            <person name="Zaremba-Niedzwiedzka K."/>
            <person name="Martijn J."/>
            <person name="Lind A.E."/>
            <person name="van Eijk R."/>
            <person name="Schleper C."/>
            <person name="Guy L."/>
            <person name="Ettema T.J."/>
        </authorList>
    </citation>
    <scope>NUCLEOTIDE SEQUENCE</scope>
</reference>
<sequence length="872" mass="90548">MADSVQKIIEIVFAGDDQLSGVIGSVSGNVSAFGEGLGNITGPLAGVADNILKLDAALGALAIGGLAFAFTKSIEFESSMVELRKVVGDQPEVLEAAKKAALDLSNTYGESASDILLSTADFKQAGFDIDEAMTLTSDALNLVIAGGLGASEASALLVSTLKGFKAPASEAGRLIDILNEVSNNYATNVQELAIGMAGLSPIASTMGFSFEETAGVLTPVIEIFRSGSEASNALKVGLLQLISDTAPVSEALEKLGVSQKDANGQLRSGKDILADVGVAFQSVDENQKLYFASQLVGIRQAARMVEVFDGLGKSTEITAVAMGAAGSAALEVAARLESGEVAVNRFKAGFENLAIAIGDEFRESAKAAINGATEIENAINEMVTDKAFDPLFKVLRDFSTALGETLSGIATALPDAFEKVDFTGLIDSVKGLGGEFAEMFEGLDLTKPEDLAKAIQFGVDSIESLIRVTEGMVGPLGIFIQGIFDAVEAFNSLDDGTKESTGEILGWAKVIDTVIGPLGAVLKAVESLAIGLNVLVGVQIVRLLASWGGAFSTLTTTVGVFGIDAVAAIAGVATSTAALTLGMGALALGVGVAIGSLISMIPGVDEATQSVIGFLDVLFGFSDIPDIELELEASEADKKIAQIKHDLLVLELTKTTVEVEVESASAEQNLADINEALAKAGVLVLATETVGFQGEVDAAIAEAEEKQVELETTLQKQQFERELLEIKTQADLIDTTIEFTARIDIAQIEADAATAVAAFEGIATTVTAVSAGVSDMFTVLAGDPSLTTDLFFRDAFQDQLAIQAALVQSQIDLNRAQAEFLEAKADALGGGDALIDITADGLEPEIEAFMWKIIEKVQVRAAAEASEFLLGI</sequence>
<name>A0A0F9QC99_9ZZZZ</name>
<dbReference type="AlphaFoldDB" id="A0A0F9QC99"/>
<dbReference type="Pfam" id="PF10145">
    <property type="entry name" value="PhageMin_Tail"/>
    <property type="match status" value="1"/>
</dbReference>
<dbReference type="InterPro" id="IPR010090">
    <property type="entry name" value="Phage_tape_meas"/>
</dbReference>
<evidence type="ECO:0000313" key="3">
    <source>
        <dbReference type="EMBL" id="KKN41615.1"/>
    </source>
</evidence>